<evidence type="ECO:0000259" key="14">
    <source>
        <dbReference type="PROSITE" id="PS51007"/>
    </source>
</evidence>
<dbReference type="EMBL" id="CP007509">
    <property type="protein sequence ID" value="AHY41091.1"/>
    <property type="molecule type" value="Genomic_DNA"/>
</dbReference>
<keyword evidence="6" id="KW-0574">Periplasm</keyword>
<feature type="domain" description="Cytochrome c" evidence="14">
    <location>
        <begin position="118"/>
        <end position="210"/>
    </location>
</feature>
<evidence type="ECO:0000256" key="4">
    <source>
        <dbReference type="ARBA" id="ARBA00022723"/>
    </source>
</evidence>
<dbReference type="InterPro" id="IPR036909">
    <property type="entry name" value="Cyt_c-like_dom_sf"/>
</dbReference>
<keyword evidence="3 11" id="KW-0349">Heme</keyword>
<accession>A0A023WMB3</accession>
<sequence length="210" mass="21731">MNKVLVSLLLTLGITGMAHAAGDAEAGQGKVAMCGACHGADGNSPAPNFPKLAGQGERYLLKQLQDIKAGSTPGAPEGVGRKVLEMTGMLDPLSDQDLQDIAAYFSSQKGSVGYADPALAKQGEKLFRGGKLDQGMPACTGCHAPNGVGNDLAGFPKLGGQHAAYTAKQLTDFREGNRTNDGDSMIMRGVAAKLSNKDIEALSSYIQGLH</sequence>
<dbReference type="GO" id="GO:0009055">
    <property type="term" value="F:electron transfer activity"/>
    <property type="evidence" value="ECO:0007669"/>
    <property type="project" value="InterPro"/>
</dbReference>
<feature type="domain" description="Cytochrome c" evidence="14">
    <location>
        <begin position="22"/>
        <end position="109"/>
    </location>
</feature>
<dbReference type="PIRSF" id="PIRSF000005">
    <property type="entry name" value="Cytochrome_c4"/>
    <property type="match status" value="1"/>
</dbReference>
<keyword evidence="7" id="KW-0249">Electron transport</keyword>
<dbReference type="GO" id="GO:0042597">
    <property type="term" value="C:periplasmic space"/>
    <property type="evidence" value="ECO:0007669"/>
    <property type="project" value="UniProtKB-SubCell"/>
</dbReference>
<keyword evidence="2" id="KW-0813">Transport</keyword>
<feature type="binding site" description="covalent" evidence="11">
    <location>
        <position position="139"/>
    </location>
    <ligand>
        <name>heme c</name>
        <dbReference type="ChEBI" id="CHEBI:61717"/>
        <label>2</label>
    </ligand>
</feature>
<comment type="PTM">
    <text evidence="11">Binds 2 heme c groups covalently per subunit.</text>
</comment>
<keyword evidence="5 13" id="KW-0732">Signal</keyword>
<keyword evidence="8 12" id="KW-0408">Iron</keyword>
<evidence type="ECO:0000256" key="12">
    <source>
        <dbReference type="PIRSR" id="PIRSR000005-2"/>
    </source>
</evidence>
<dbReference type="Proteomes" id="UP000025238">
    <property type="component" value="Chromosome"/>
</dbReference>
<feature type="binding site" description="covalent" evidence="11">
    <location>
        <position position="142"/>
    </location>
    <ligand>
        <name>heme c</name>
        <dbReference type="ChEBI" id="CHEBI:61717"/>
        <label>2</label>
    </ligand>
</feature>
<comment type="function">
    <text evidence="9">Diheme, high potential cytochrome c believed to be an intermediate electron donor to terminal oxidation systems.</text>
</comment>
<dbReference type="InterPro" id="IPR050597">
    <property type="entry name" value="Cytochrome_c_Oxidase_Subunit"/>
</dbReference>
<feature type="signal peptide" evidence="13">
    <location>
        <begin position="1"/>
        <end position="20"/>
    </location>
</feature>
<evidence type="ECO:0000256" key="6">
    <source>
        <dbReference type="ARBA" id="ARBA00022764"/>
    </source>
</evidence>
<evidence type="ECO:0000256" key="10">
    <source>
        <dbReference type="ARBA" id="ARBA00068434"/>
    </source>
</evidence>
<dbReference type="FunFam" id="1.10.760.10:FF:000016">
    <property type="entry name" value="Cytochrome c4"/>
    <property type="match status" value="1"/>
</dbReference>
<dbReference type="Pfam" id="PF00034">
    <property type="entry name" value="Cytochrom_C"/>
    <property type="match status" value="2"/>
</dbReference>
<evidence type="ECO:0000256" key="11">
    <source>
        <dbReference type="PIRSR" id="PIRSR000005-1"/>
    </source>
</evidence>
<evidence type="ECO:0000256" key="13">
    <source>
        <dbReference type="SAM" id="SignalP"/>
    </source>
</evidence>
<dbReference type="PATRIC" id="fig|316.97.peg.190"/>
<dbReference type="PANTHER" id="PTHR33751:SF9">
    <property type="entry name" value="CYTOCHROME C4"/>
    <property type="match status" value="1"/>
</dbReference>
<proteinExistence type="predicted"/>
<organism evidence="15 16">
    <name type="scientific">Stutzerimonas stutzeri</name>
    <name type="common">Pseudomonas stutzeri</name>
    <dbReference type="NCBI Taxonomy" id="316"/>
    <lineage>
        <taxon>Bacteria</taxon>
        <taxon>Pseudomonadati</taxon>
        <taxon>Pseudomonadota</taxon>
        <taxon>Gammaproteobacteria</taxon>
        <taxon>Pseudomonadales</taxon>
        <taxon>Pseudomonadaceae</taxon>
        <taxon>Stutzerimonas</taxon>
    </lineage>
</organism>
<dbReference type="SUPFAM" id="SSF46626">
    <property type="entry name" value="Cytochrome c"/>
    <property type="match status" value="2"/>
</dbReference>
<feature type="binding site" description="covalent" evidence="11">
    <location>
        <position position="37"/>
    </location>
    <ligand>
        <name>heme c</name>
        <dbReference type="ChEBI" id="CHEBI:61717"/>
        <label>1</label>
    </ligand>
</feature>
<dbReference type="GO" id="GO:0020037">
    <property type="term" value="F:heme binding"/>
    <property type="evidence" value="ECO:0007669"/>
    <property type="project" value="InterPro"/>
</dbReference>
<evidence type="ECO:0000256" key="3">
    <source>
        <dbReference type="ARBA" id="ARBA00022617"/>
    </source>
</evidence>
<comment type="subcellular location">
    <subcellularLocation>
        <location evidence="1">Periplasm</location>
    </subcellularLocation>
</comment>
<feature type="binding site" description="covalent" evidence="11">
    <location>
        <position position="34"/>
    </location>
    <ligand>
        <name>heme c</name>
        <dbReference type="ChEBI" id="CHEBI:61717"/>
        <label>1</label>
    </ligand>
</feature>
<feature type="binding site" description="axial binding residue" evidence="12">
    <location>
        <position position="187"/>
    </location>
    <ligand>
        <name>heme c</name>
        <dbReference type="ChEBI" id="CHEBI:61717"/>
        <label>2</label>
    </ligand>
    <ligandPart>
        <name>Fe</name>
        <dbReference type="ChEBI" id="CHEBI:18248"/>
    </ligandPart>
</feature>
<evidence type="ECO:0000256" key="9">
    <source>
        <dbReference type="ARBA" id="ARBA00053316"/>
    </source>
</evidence>
<keyword evidence="4 12" id="KW-0479">Metal-binding</keyword>
<dbReference type="InterPro" id="IPR024167">
    <property type="entry name" value="Cytochrome_c4-like"/>
</dbReference>
<dbReference type="InterPro" id="IPR009056">
    <property type="entry name" value="Cyt_c-like_dom"/>
</dbReference>
<dbReference type="OrthoDB" id="9773456at2"/>
<evidence type="ECO:0000256" key="5">
    <source>
        <dbReference type="ARBA" id="ARBA00022729"/>
    </source>
</evidence>
<evidence type="ECO:0000313" key="15">
    <source>
        <dbReference type="EMBL" id="AHY41091.1"/>
    </source>
</evidence>
<evidence type="ECO:0000256" key="7">
    <source>
        <dbReference type="ARBA" id="ARBA00022982"/>
    </source>
</evidence>
<dbReference type="PROSITE" id="PS51007">
    <property type="entry name" value="CYTC"/>
    <property type="match status" value="2"/>
</dbReference>
<feature type="binding site" description="axial binding residue" evidence="12">
    <location>
        <position position="143"/>
    </location>
    <ligand>
        <name>heme c</name>
        <dbReference type="ChEBI" id="CHEBI:61717"/>
        <label>2</label>
    </ligand>
    <ligandPart>
        <name>Fe</name>
        <dbReference type="ChEBI" id="CHEBI:18248"/>
    </ligandPart>
</feature>
<evidence type="ECO:0000313" key="16">
    <source>
        <dbReference type="Proteomes" id="UP000025238"/>
    </source>
</evidence>
<name>A0A023WMB3_STUST</name>
<protein>
    <recommendedName>
        <fullName evidence="10">Cytochrome c4</fullName>
    </recommendedName>
</protein>
<dbReference type="PANTHER" id="PTHR33751">
    <property type="entry name" value="CBB3-TYPE CYTOCHROME C OXIDASE SUBUNIT FIXP"/>
    <property type="match status" value="1"/>
</dbReference>
<reference evidence="15 16" key="1">
    <citation type="submission" date="2014-03" db="EMBL/GenBank/DDBJ databases">
        <title>Complete genome sequence of Pseudomonas stutzeri 19SMN4.</title>
        <authorList>
            <person name="Brunet-Galmes I."/>
            <person name="Nogales B."/>
            <person name="Busquets A."/>
            <person name="Pena A."/>
            <person name="Gomila M."/>
            <person name="Garcia-Valdes E."/>
            <person name="Lalucat J."/>
            <person name="Bennasar A."/>
            <person name="Bosch R."/>
        </authorList>
    </citation>
    <scope>NUCLEOTIDE SEQUENCE [LARGE SCALE GENOMIC DNA]</scope>
    <source>
        <strain evidence="15 16">19SMN4</strain>
    </source>
</reference>
<dbReference type="GO" id="GO:0005506">
    <property type="term" value="F:iron ion binding"/>
    <property type="evidence" value="ECO:0007669"/>
    <property type="project" value="InterPro"/>
</dbReference>
<feature type="chain" id="PRO_5001524750" description="Cytochrome c4" evidence="13">
    <location>
        <begin position="21"/>
        <end position="210"/>
    </location>
</feature>
<dbReference type="Gene3D" id="1.10.760.10">
    <property type="entry name" value="Cytochrome c-like domain"/>
    <property type="match status" value="2"/>
</dbReference>
<gene>
    <name evidence="15" type="ORF">UIB01_00935</name>
</gene>
<feature type="binding site" description="axial binding residue" evidence="12">
    <location>
        <position position="86"/>
    </location>
    <ligand>
        <name>heme c</name>
        <dbReference type="ChEBI" id="CHEBI:61717"/>
        <label>1</label>
    </ligand>
    <ligandPart>
        <name>Fe</name>
        <dbReference type="ChEBI" id="CHEBI:18248"/>
    </ligandPart>
</feature>
<evidence type="ECO:0000256" key="2">
    <source>
        <dbReference type="ARBA" id="ARBA00022448"/>
    </source>
</evidence>
<dbReference type="KEGG" id="pstu:UIB01_00935"/>
<evidence type="ECO:0000256" key="1">
    <source>
        <dbReference type="ARBA" id="ARBA00004418"/>
    </source>
</evidence>
<dbReference type="AlphaFoldDB" id="A0A023WMB3"/>
<feature type="binding site" description="axial binding residue" evidence="12">
    <location>
        <position position="38"/>
    </location>
    <ligand>
        <name>heme c</name>
        <dbReference type="ChEBI" id="CHEBI:61717"/>
        <label>1</label>
    </ligand>
    <ligandPart>
        <name>Fe</name>
        <dbReference type="ChEBI" id="CHEBI:18248"/>
    </ligandPart>
</feature>
<evidence type="ECO:0000256" key="8">
    <source>
        <dbReference type="ARBA" id="ARBA00023004"/>
    </source>
</evidence>